<sequence>MSCHIDMIVRVNQVRLTDREDLNLTIVWATGVYPLESEDRELDLCPLKVSLVSIAQDVMKEFNKESAIVNVLVKDYAGQKKYNFTIKVVFPHQNSRFKHLKSSIWPNESVFFMGQLEVFKGNLYANNFNIFYVDVPFVTKRKVSDSISSESTSGCYSSFRLSKSSADPIIGDNNFLKHERVEDKADSSIEYVGSSVSGCSKHVRVNDEADNYVEYVDSDCSKNKHTFEHNNERVRGSSECGGNIIFEDKEEINYSKKTNKGKGKEI</sequence>
<evidence type="ECO:0000313" key="2">
    <source>
        <dbReference type="Proteomes" id="UP000789405"/>
    </source>
</evidence>
<comment type="caution">
    <text evidence="1">The sequence shown here is derived from an EMBL/GenBank/DDBJ whole genome shotgun (WGS) entry which is preliminary data.</text>
</comment>
<proteinExistence type="predicted"/>
<dbReference type="OrthoDB" id="2487993at2759"/>
<dbReference type="Proteomes" id="UP000789405">
    <property type="component" value="Unassembled WGS sequence"/>
</dbReference>
<reference evidence="1" key="1">
    <citation type="submission" date="2021-06" db="EMBL/GenBank/DDBJ databases">
        <authorList>
            <person name="Kallberg Y."/>
            <person name="Tangrot J."/>
            <person name="Rosling A."/>
        </authorList>
    </citation>
    <scope>NUCLEOTIDE SEQUENCE</scope>
    <source>
        <strain evidence="1">MA453B</strain>
    </source>
</reference>
<dbReference type="AlphaFoldDB" id="A0A9N8ZMD3"/>
<evidence type="ECO:0000313" key="1">
    <source>
        <dbReference type="EMBL" id="CAG8500566.1"/>
    </source>
</evidence>
<organism evidence="1 2">
    <name type="scientific">Dentiscutata erythropus</name>
    <dbReference type="NCBI Taxonomy" id="1348616"/>
    <lineage>
        <taxon>Eukaryota</taxon>
        <taxon>Fungi</taxon>
        <taxon>Fungi incertae sedis</taxon>
        <taxon>Mucoromycota</taxon>
        <taxon>Glomeromycotina</taxon>
        <taxon>Glomeromycetes</taxon>
        <taxon>Diversisporales</taxon>
        <taxon>Gigasporaceae</taxon>
        <taxon>Dentiscutata</taxon>
    </lineage>
</organism>
<keyword evidence="2" id="KW-1185">Reference proteome</keyword>
<protein>
    <submittedName>
        <fullName evidence="1">17225_t:CDS:1</fullName>
    </submittedName>
</protein>
<gene>
    <name evidence="1" type="ORF">DERYTH_LOCUS2879</name>
</gene>
<accession>A0A9N8ZMD3</accession>
<name>A0A9N8ZMD3_9GLOM</name>
<dbReference type="EMBL" id="CAJVPY010000958">
    <property type="protein sequence ID" value="CAG8500566.1"/>
    <property type="molecule type" value="Genomic_DNA"/>
</dbReference>